<dbReference type="Pfam" id="PF00646">
    <property type="entry name" value="F-box"/>
    <property type="match status" value="1"/>
</dbReference>
<dbReference type="EMBL" id="SWLB01000002">
    <property type="protein sequence ID" value="KAF3340670.1"/>
    <property type="molecule type" value="Genomic_DNA"/>
</dbReference>
<dbReference type="Pfam" id="PF24758">
    <property type="entry name" value="LRR_At5g56370"/>
    <property type="match status" value="1"/>
</dbReference>
<reference evidence="3" key="1">
    <citation type="submission" date="2020-01" db="EMBL/GenBank/DDBJ databases">
        <title>Genome sequence of Kobresia littledalei, the first chromosome-level genome in the family Cyperaceae.</title>
        <authorList>
            <person name="Qu G."/>
        </authorList>
    </citation>
    <scope>NUCLEOTIDE SEQUENCE</scope>
    <source>
        <strain evidence="3">C.B.Clarke</strain>
        <tissue evidence="3">Leaf</tissue>
    </source>
</reference>
<sequence>MSSAMEGAAKMPYSLVLRRSRRKKVAPVIGGDPLSDLPELIKENILIRLPVKEAVRTCLLSRSWKEAWISMPEIVLRDEHCVSVWTDHWKGTNSLEVRQFKKVGDKVLACTKGAIMKFDIASGLDLSKPMDKWIPILVRRKIEHLVIELDWYEIPSAFFSCHSLKHVSLHKCHVVVPNSINGLEKLETLDLNCCEISMKDIERWVVSCPSLRNLTLDSFVLNPDSNLKIQSCSLRILRFWGCVRKLKLETPNLETACITKFGPSNNVQRGSFVEEFKFLHGLERLEMNHAYMRELVEDPPFETLPFHFNNLKEIQIEMNPGDYQDAGFVLALFHSADKLQFLRFRVEMIGSDLGNADFWLIQFLSDWVWIQGLCSGDNTLGTNYWSSKANRDFFKHLKTVELCYLTPSEFEYSFLSFLLLSAPALKRVFLDEVSSTVDVEKLHRLEKVSNDAQVIVCKNVLDS</sequence>
<keyword evidence="4" id="KW-1185">Reference proteome</keyword>
<dbReference type="InterPro" id="IPR055411">
    <property type="entry name" value="LRR_FXL15/At3g58940/PEG3-like"/>
</dbReference>
<dbReference type="SUPFAM" id="SSF81383">
    <property type="entry name" value="F-box domain"/>
    <property type="match status" value="1"/>
</dbReference>
<evidence type="ECO:0000313" key="3">
    <source>
        <dbReference type="EMBL" id="KAF3340670.1"/>
    </source>
</evidence>
<feature type="domain" description="F-box/LRR-repeat protein 15/At3g58940/PEG3-like LRR" evidence="2">
    <location>
        <begin position="130"/>
        <end position="259"/>
    </location>
</feature>
<evidence type="ECO:0000259" key="1">
    <source>
        <dbReference type="Pfam" id="PF00646"/>
    </source>
</evidence>
<dbReference type="PANTHER" id="PTHR31639:SF285">
    <property type="entry name" value="OS01G0730200 PROTEIN"/>
    <property type="match status" value="1"/>
</dbReference>
<protein>
    <submittedName>
        <fullName evidence="3">F-box/FBD/LRR-repeat protein</fullName>
    </submittedName>
</protein>
<dbReference type="InterPro" id="IPR032675">
    <property type="entry name" value="LRR_dom_sf"/>
</dbReference>
<feature type="domain" description="F-box" evidence="1">
    <location>
        <begin position="34"/>
        <end position="71"/>
    </location>
</feature>
<accession>A0A833R1K0</accession>
<proteinExistence type="predicted"/>
<dbReference type="InterPro" id="IPR036047">
    <property type="entry name" value="F-box-like_dom_sf"/>
</dbReference>
<dbReference type="OrthoDB" id="1155922at2759"/>
<dbReference type="SUPFAM" id="SSF52047">
    <property type="entry name" value="RNI-like"/>
    <property type="match status" value="1"/>
</dbReference>
<dbReference type="Gene3D" id="3.80.10.10">
    <property type="entry name" value="Ribonuclease Inhibitor"/>
    <property type="match status" value="1"/>
</dbReference>
<organism evidence="3 4">
    <name type="scientific">Carex littledalei</name>
    <dbReference type="NCBI Taxonomy" id="544730"/>
    <lineage>
        <taxon>Eukaryota</taxon>
        <taxon>Viridiplantae</taxon>
        <taxon>Streptophyta</taxon>
        <taxon>Embryophyta</taxon>
        <taxon>Tracheophyta</taxon>
        <taxon>Spermatophyta</taxon>
        <taxon>Magnoliopsida</taxon>
        <taxon>Liliopsida</taxon>
        <taxon>Poales</taxon>
        <taxon>Cyperaceae</taxon>
        <taxon>Cyperoideae</taxon>
        <taxon>Cariceae</taxon>
        <taxon>Carex</taxon>
        <taxon>Carex subgen. Euthyceras</taxon>
    </lineage>
</organism>
<dbReference type="PANTHER" id="PTHR31639">
    <property type="entry name" value="F-BOX PROTEIN-LIKE"/>
    <property type="match status" value="1"/>
</dbReference>
<evidence type="ECO:0000313" key="4">
    <source>
        <dbReference type="Proteomes" id="UP000623129"/>
    </source>
</evidence>
<evidence type="ECO:0000259" key="2">
    <source>
        <dbReference type="Pfam" id="PF24758"/>
    </source>
</evidence>
<name>A0A833R1K0_9POAL</name>
<comment type="caution">
    <text evidence="3">The sequence shown here is derived from an EMBL/GenBank/DDBJ whole genome shotgun (WGS) entry which is preliminary data.</text>
</comment>
<dbReference type="InterPro" id="IPR001810">
    <property type="entry name" value="F-box_dom"/>
</dbReference>
<dbReference type="AlphaFoldDB" id="A0A833R1K0"/>
<gene>
    <name evidence="3" type="ORF">FCM35_KLT09514</name>
</gene>
<dbReference type="Proteomes" id="UP000623129">
    <property type="component" value="Unassembled WGS sequence"/>
</dbReference>